<comment type="caution">
    <text evidence="1">The sequence shown here is derived from an EMBL/GenBank/DDBJ whole genome shotgun (WGS) entry which is preliminary data.</text>
</comment>
<name>A0A9Q3HVI7_9BASI</name>
<dbReference type="EMBL" id="AVOT02025010">
    <property type="protein sequence ID" value="MBW0516040.1"/>
    <property type="molecule type" value="Genomic_DNA"/>
</dbReference>
<dbReference type="Proteomes" id="UP000765509">
    <property type="component" value="Unassembled WGS sequence"/>
</dbReference>
<evidence type="ECO:0000313" key="1">
    <source>
        <dbReference type="EMBL" id="MBW0516040.1"/>
    </source>
</evidence>
<reference evidence="1" key="1">
    <citation type="submission" date="2021-03" db="EMBL/GenBank/DDBJ databases">
        <title>Draft genome sequence of rust myrtle Austropuccinia psidii MF-1, a brazilian biotype.</title>
        <authorList>
            <person name="Quecine M.C."/>
            <person name="Pachon D.M.R."/>
            <person name="Bonatelli M.L."/>
            <person name="Correr F.H."/>
            <person name="Franceschini L.M."/>
            <person name="Leite T.F."/>
            <person name="Margarido G.R.A."/>
            <person name="Almeida C.A."/>
            <person name="Ferrarezi J.A."/>
            <person name="Labate C.A."/>
        </authorList>
    </citation>
    <scope>NUCLEOTIDE SEQUENCE</scope>
    <source>
        <strain evidence="1">MF-1</strain>
    </source>
</reference>
<protein>
    <submittedName>
        <fullName evidence="1">Uncharacterized protein</fullName>
    </submittedName>
</protein>
<accession>A0A9Q3HVI7</accession>
<dbReference type="AlphaFoldDB" id="A0A9Q3HVI7"/>
<proteinExistence type="predicted"/>
<gene>
    <name evidence="1" type="ORF">O181_055755</name>
</gene>
<sequence length="88" mass="10492">MYGIGLHSKKDRSFTTRDNRHHKFSFLPFKRQITVNKVSPINLELEKFKYEQFNEAKIRLHLTDEQESELPALLYDHKEAFASDKEPL</sequence>
<organism evidence="1 2">
    <name type="scientific">Austropuccinia psidii MF-1</name>
    <dbReference type="NCBI Taxonomy" id="1389203"/>
    <lineage>
        <taxon>Eukaryota</taxon>
        <taxon>Fungi</taxon>
        <taxon>Dikarya</taxon>
        <taxon>Basidiomycota</taxon>
        <taxon>Pucciniomycotina</taxon>
        <taxon>Pucciniomycetes</taxon>
        <taxon>Pucciniales</taxon>
        <taxon>Sphaerophragmiaceae</taxon>
        <taxon>Austropuccinia</taxon>
    </lineage>
</organism>
<evidence type="ECO:0000313" key="2">
    <source>
        <dbReference type="Proteomes" id="UP000765509"/>
    </source>
</evidence>
<keyword evidence="2" id="KW-1185">Reference proteome</keyword>